<reference evidence="2 3" key="1">
    <citation type="submission" date="2021-03" db="EMBL/GenBank/DDBJ databases">
        <title>Genomic Encyclopedia of Type Strains, Phase IV (KMG-IV): sequencing the most valuable type-strain genomes for metagenomic binning, comparative biology and taxonomic classification.</title>
        <authorList>
            <person name="Goeker M."/>
        </authorList>
    </citation>
    <scope>NUCLEOTIDE SEQUENCE [LARGE SCALE GENOMIC DNA]</scope>
    <source>
        <strain evidence="2 3">DSM 27512</strain>
    </source>
</reference>
<protein>
    <recommendedName>
        <fullName evidence="4">GIY-YIG domain-containing protein</fullName>
    </recommendedName>
</protein>
<dbReference type="SUPFAM" id="SSF82771">
    <property type="entry name" value="GIY-YIG endonuclease"/>
    <property type="match status" value="1"/>
</dbReference>
<accession>A0ABS4KLQ3</accession>
<dbReference type="Proteomes" id="UP001314903">
    <property type="component" value="Unassembled WGS sequence"/>
</dbReference>
<evidence type="ECO:0000313" key="2">
    <source>
        <dbReference type="EMBL" id="MBP2028703.1"/>
    </source>
</evidence>
<feature type="coiled-coil region" evidence="1">
    <location>
        <begin position="30"/>
        <end position="89"/>
    </location>
</feature>
<gene>
    <name evidence="2" type="ORF">J2Z35_002533</name>
</gene>
<evidence type="ECO:0008006" key="4">
    <source>
        <dbReference type="Google" id="ProtNLM"/>
    </source>
</evidence>
<dbReference type="EMBL" id="JAGGLI010000036">
    <property type="protein sequence ID" value="MBP2028703.1"/>
    <property type="molecule type" value="Genomic_DNA"/>
</dbReference>
<proteinExistence type="predicted"/>
<evidence type="ECO:0000256" key="1">
    <source>
        <dbReference type="SAM" id="Coils"/>
    </source>
</evidence>
<keyword evidence="3" id="KW-1185">Reference proteome</keyword>
<organism evidence="2 3">
    <name type="scientific">Acetoanaerobium pronyense</name>
    <dbReference type="NCBI Taxonomy" id="1482736"/>
    <lineage>
        <taxon>Bacteria</taxon>
        <taxon>Bacillati</taxon>
        <taxon>Bacillota</taxon>
        <taxon>Clostridia</taxon>
        <taxon>Peptostreptococcales</taxon>
        <taxon>Filifactoraceae</taxon>
        <taxon>Acetoanaerobium</taxon>
    </lineage>
</organism>
<evidence type="ECO:0000313" key="3">
    <source>
        <dbReference type="Proteomes" id="UP001314903"/>
    </source>
</evidence>
<comment type="caution">
    <text evidence="2">The sequence shown here is derived from an EMBL/GenBank/DDBJ whole genome shotgun (WGS) entry which is preliminary data.</text>
</comment>
<dbReference type="RefSeq" id="WP_209661761.1">
    <property type="nucleotide sequence ID" value="NZ_JAGGLI010000036.1"/>
</dbReference>
<name>A0ABS4KLQ3_9FIRM</name>
<dbReference type="InterPro" id="IPR035901">
    <property type="entry name" value="GIY-YIG_endonuc_sf"/>
</dbReference>
<dbReference type="Gene3D" id="3.40.1440.10">
    <property type="entry name" value="GIY-YIG endonuclease"/>
    <property type="match status" value="1"/>
</dbReference>
<sequence length="222" mass="25340">MGIWDKLGKVAAVVVDKAPEVLGKMAVEGAKMQRNALEKQGKQIRDYEEKIKKVEANSHKLSLEQKMKLQEKKKELESYNQKVNSVGASVKNGEVLYDGKSINEWKAKWQGIGYLKSANLTPYNKCVGLYRHRVNGNIVYVGRAIELNNGGFRKRLSDYRRESDSARKHESGKTINDHLDEIVTDILIVGETEEAIKTTKLLENAFIGEYNPIWNKQNKKRY</sequence>
<keyword evidence="1" id="KW-0175">Coiled coil</keyword>